<dbReference type="EMBL" id="OX365910">
    <property type="protein sequence ID" value="CAI4052009.1"/>
    <property type="molecule type" value="Genomic_DNA"/>
</dbReference>
<name>A0AA35J7V4_SACK1</name>
<accession>A0AA35J7V4</accession>
<dbReference type="PANTHER" id="PTHR28110">
    <property type="entry name" value="TRANSMEMBRANE PROTEIN"/>
    <property type="match status" value="1"/>
</dbReference>
<reference evidence="1" key="1">
    <citation type="submission" date="2022-10" db="EMBL/GenBank/DDBJ databases">
        <authorList>
            <person name="Byrne P K."/>
        </authorList>
    </citation>
    <scope>NUCLEOTIDE SEQUENCE</scope>
    <source>
        <strain evidence="1">IFO1802</strain>
    </source>
</reference>
<evidence type="ECO:0000313" key="1">
    <source>
        <dbReference type="EMBL" id="CAI4052009.1"/>
    </source>
</evidence>
<keyword evidence="2" id="KW-1185">Reference proteome</keyword>
<dbReference type="PANTHER" id="PTHR28110:SF1">
    <property type="entry name" value="TRANSMEMBRANE PROTEIN"/>
    <property type="match status" value="1"/>
</dbReference>
<dbReference type="GO" id="GO:0005737">
    <property type="term" value="C:cytoplasm"/>
    <property type="evidence" value="ECO:0007669"/>
    <property type="project" value="TreeGrafter"/>
</dbReference>
<sequence>MDEKKELILVPCHSIWKSSIQPSDGRVNFGQSPEYWHLAAFQYEGNDHLAFIKHGLAALKLLLKKRHRATVIFSGSQTKKEAGVLSEAQSYYFLCERLIRNAMRNDNLEIPNFDDELHTLLQEIKEMMVGQNIDVDDLFCGDSITTEEFSLDSLDNLLYSIYRFEEVTGKFPQRITIIGFAFKMERFISYHAKAIDYPKACINYIGIDPKPTNYSQTQLSKYYNDLAEMERKNALSLFLSDWYATKDALFTKKRSRNPFKRTAPYAQNILFKSGTRIEDDERYFEMNIKCKMPWSAPRE</sequence>
<gene>
    <name evidence="1" type="primary">SKDI15G3780</name>
    <name evidence="1" type="ORF">SKDI_15G3780</name>
</gene>
<protein>
    <submittedName>
        <fullName evidence="1">Uncharacterized protein</fullName>
    </submittedName>
</protein>
<dbReference type="OrthoDB" id="4347at2759"/>
<evidence type="ECO:0000313" key="2">
    <source>
        <dbReference type="Proteomes" id="UP001162087"/>
    </source>
</evidence>
<proteinExistence type="predicted"/>
<organism evidence="1 2">
    <name type="scientific">Saccharomyces kudriavzevii (strain ATCC MYA-4449 / AS 2.2408 / CBS 8840 / NBRC 1802 / NCYC 2889)</name>
    <name type="common">Yeast</name>
    <dbReference type="NCBI Taxonomy" id="226230"/>
    <lineage>
        <taxon>Eukaryota</taxon>
        <taxon>Fungi</taxon>
        <taxon>Dikarya</taxon>
        <taxon>Ascomycota</taxon>
        <taxon>Saccharomycotina</taxon>
        <taxon>Saccharomycetes</taxon>
        <taxon>Saccharomycetales</taxon>
        <taxon>Saccharomycetaceae</taxon>
        <taxon>Saccharomyces</taxon>
    </lineage>
</organism>
<dbReference type="Proteomes" id="UP001162087">
    <property type="component" value="Chromosome 15"/>
</dbReference>
<dbReference type="InterPro" id="IPR055323">
    <property type="entry name" value="C57A10.07/YOR238W"/>
</dbReference>